<dbReference type="InterPro" id="IPR052192">
    <property type="entry name" value="Insect_Ionotropic_Sensory_Rcpt"/>
</dbReference>
<evidence type="ECO:0000256" key="3">
    <source>
        <dbReference type="ARBA" id="ARBA00022692"/>
    </source>
</evidence>
<keyword evidence="6" id="KW-0675">Receptor</keyword>
<organism evidence="9 10">
    <name type="scientific">Cherax quadricarinatus</name>
    <name type="common">Australian red claw crayfish</name>
    <dbReference type="NCBI Taxonomy" id="27406"/>
    <lineage>
        <taxon>Eukaryota</taxon>
        <taxon>Metazoa</taxon>
        <taxon>Ecdysozoa</taxon>
        <taxon>Arthropoda</taxon>
        <taxon>Crustacea</taxon>
        <taxon>Multicrustacea</taxon>
        <taxon>Malacostraca</taxon>
        <taxon>Eumalacostraca</taxon>
        <taxon>Eucarida</taxon>
        <taxon>Decapoda</taxon>
        <taxon>Pleocyemata</taxon>
        <taxon>Astacidea</taxon>
        <taxon>Parastacoidea</taxon>
        <taxon>Parastacidae</taxon>
        <taxon>Cherax</taxon>
    </lineage>
</organism>
<accession>A0AAW0W0B5</accession>
<evidence type="ECO:0000256" key="2">
    <source>
        <dbReference type="ARBA" id="ARBA00022475"/>
    </source>
</evidence>
<evidence type="ECO:0000313" key="10">
    <source>
        <dbReference type="Proteomes" id="UP001445076"/>
    </source>
</evidence>
<protein>
    <submittedName>
        <fullName evidence="9">Uncharacterized protein</fullName>
    </submittedName>
</protein>
<evidence type="ECO:0000256" key="1">
    <source>
        <dbReference type="ARBA" id="ARBA00004651"/>
    </source>
</evidence>
<evidence type="ECO:0000313" key="9">
    <source>
        <dbReference type="EMBL" id="KAK8722838.1"/>
    </source>
</evidence>
<keyword evidence="10" id="KW-1185">Reference proteome</keyword>
<evidence type="ECO:0000256" key="5">
    <source>
        <dbReference type="ARBA" id="ARBA00023136"/>
    </source>
</evidence>
<evidence type="ECO:0000256" key="6">
    <source>
        <dbReference type="ARBA" id="ARBA00023170"/>
    </source>
</evidence>
<keyword evidence="7" id="KW-0325">Glycoprotein</keyword>
<dbReference type="SUPFAM" id="SSF53850">
    <property type="entry name" value="Periplasmic binding protein-like II"/>
    <property type="match status" value="1"/>
</dbReference>
<keyword evidence="5 8" id="KW-0472">Membrane</keyword>
<dbReference type="Gene3D" id="3.40.190.10">
    <property type="entry name" value="Periplasmic binding protein-like II"/>
    <property type="match status" value="2"/>
</dbReference>
<evidence type="ECO:0000256" key="7">
    <source>
        <dbReference type="ARBA" id="ARBA00023180"/>
    </source>
</evidence>
<feature type="transmembrane region" description="Helical" evidence="8">
    <location>
        <begin position="122"/>
        <end position="146"/>
    </location>
</feature>
<comment type="caution">
    <text evidence="9">The sequence shown here is derived from an EMBL/GenBank/DDBJ whole genome shotgun (WGS) entry which is preliminary data.</text>
</comment>
<dbReference type="EMBL" id="JARKIK010000093">
    <property type="protein sequence ID" value="KAK8722838.1"/>
    <property type="molecule type" value="Genomic_DNA"/>
</dbReference>
<evidence type="ECO:0000256" key="4">
    <source>
        <dbReference type="ARBA" id="ARBA00022989"/>
    </source>
</evidence>
<dbReference type="PANTHER" id="PTHR42643:SF24">
    <property type="entry name" value="IONOTROPIC RECEPTOR 60A"/>
    <property type="match status" value="1"/>
</dbReference>
<reference evidence="9 10" key="1">
    <citation type="journal article" date="2024" name="BMC Genomics">
        <title>Genome assembly of redclaw crayfish (Cherax quadricarinatus) provides insights into its immune adaptation and hypoxia tolerance.</title>
        <authorList>
            <person name="Liu Z."/>
            <person name="Zheng J."/>
            <person name="Li H."/>
            <person name="Fang K."/>
            <person name="Wang S."/>
            <person name="He J."/>
            <person name="Zhou D."/>
            <person name="Weng S."/>
            <person name="Chi M."/>
            <person name="Gu Z."/>
            <person name="He J."/>
            <person name="Li F."/>
            <person name="Wang M."/>
        </authorList>
    </citation>
    <scope>NUCLEOTIDE SEQUENCE [LARGE SCALE GENOMIC DNA]</scope>
    <source>
        <strain evidence="9">ZL_2023a</strain>
    </source>
</reference>
<dbReference type="Proteomes" id="UP001445076">
    <property type="component" value="Unassembled WGS sequence"/>
</dbReference>
<gene>
    <name evidence="9" type="ORF">OTU49_012077</name>
</gene>
<name>A0AAW0W0B5_CHEQU</name>
<proteinExistence type="predicted"/>
<sequence>MQYHNMKSSMNKVLQGNYAFISWKTYFRNLIARYYSDNNGATQVYIAREEFFPGGFGWAFPKDSPYLSSFDRVFQRLVESGLIDKWMTDLIQLSASENREKVLLEAEVEGAEAFTVFHLQGIFLIMLGGFLLALMAFLGEVMLGYLSVELK</sequence>
<dbReference type="PANTHER" id="PTHR42643">
    <property type="entry name" value="IONOTROPIC RECEPTOR 20A-RELATED"/>
    <property type="match status" value="1"/>
</dbReference>
<keyword evidence="4 8" id="KW-1133">Transmembrane helix</keyword>
<dbReference type="GO" id="GO:0005886">
    <property type="term" value="C:plasma membrane"/>
    <property type="evidence" value="ECO:0007669"/>
    <property type="project" value="UniProtKB-SubCell"/>
</dbReference>
<dbReference type="AlphaFoldDB" id="A0AAW0W0B5"/>
<evidence type="ECO:0000256" key="8">
    <source>
        <dbReference type="SAM" id="Phobius"/>
    </source>
</evidence>
<keyword evidence="2" id="KW-1003">Cell membrane</keyword>
<keyword evidence="3 8" id="KW-0812">Transmembrane</keyword>
<comment type="subcellular location">
    <subcellularLocation>
        <location evidence="1">Cell membrane</location>
        <topology evidence="1">Multi-pass membrane protein</topology>
    </subcellularLocation>
</comment>